<sequence length="195" mass="21911">MTPPRPAVTAGVIAVRVIICVLVVLTLGMFAWVAMLRIAIMRRTGRDWGLFWGQLVLNLACLASLEQHLSDHWISNVGMAGLLLQMVGVVVYYLMVDVRHGRRAQVMPVQSMPPAPSYVPQQYGYGYPPAATTPRPHPPVAQQQPYVQPRVQPPVQPRVQPPVQRNVPPPRIDQVRAELDELSDYLRKDQRKDGR</sequence>
<feature type="compositionally biased region" description="Pro residues" evidence="1">
    <location>
        <begin position="151"/>
        <end position="160"/>
    </location>
</feature>
<evidence type="ECO:0000313" key="4">
    <source>
        <dbReference type="Proteomes" id="UP001595993"/>
    </source>
</evidence>
<reference evidence="4" key="1">
    <citation type="journal article" date="2019" name="Int. J. Syst. Evol. Microbiol.">
        <title>The Global Catalogue of Microorganisms (GCM) 10K type strain sequencing project: providing services to taxonomists for standard genome sequencing and annotation.</title>
        <authorList>
            <consortium name="The Broad Institute Genomics Platform"/>
            <consortium name="The Broad Institute Genome Sequencing Center for Infectious Disease"/>
            <person name="Wu L."/>
            <person name="Ma J."/>
        </authorList>
    </citation>
    <scope>NUCLEOTIDE SEQUENCE [LARGE SCALE GENOMIC DNA]</scope>
    <source>
        <strain evidence="4">CGMCC 4.7139</strain>
    </source>
</reference>
<feature type="transmembrane region" description="Helical" evidence="2">
    <location>
        <begin position="12"/>
        <end position="36"/>
    </location>
</feature>
<feature type="transmembrane region" description="Helical" evidence="2">
    <location>
        <begin position="48"/>
        <end position="65"/>
    </location>
</feature>
<name>A0ABV9G7I8_9ACTN</name>
<feature type="region of interest" description="Disordered" evidence="1">
    <location>
        <begin position="126"/>
        <end position="195"/>
    </location>
</feature>
<dbReference type="RefSeq" id="WP_381195013.1">
    <property type="nucleotide sequence ID" value="NZ_JBHSFE010000011.1"/>
</dbReference>
<comment type="caution">
    <text evidence="3">The sequence shown here is derived from an EMBL/GenBank/DDBJ whole genome shotgun (WGS) entry which is preliminary data.</text>
</comment>
<gene>
    <name evidence="3" type="ORF">ACFO9E_13895</name>
</gene>
<feature type="transmembrane region" description="Helical" evidence="2">
    <location>
        <begin position="77"/>
        <end position="95"/>
    </location>
</feature>
<proteinExistence type="predicted"/>
<dbReference type="Proteomes" id="UP001595993">
    <property type="component" value="Unassembled WGS sequence"/>
</dbReference>
<organism evidence="3 4">
    <name type="scientific">Streptomyces maoxianensis</name>
    <dbReference type="NCBI Taxonomy" id="1459942"/>
    <lineage>
        <taxon>Bacteria</taxon>
        <taxon>Bacillati</taxon>
        <taxon>Actinomycetota</taxon>
        <taxon>Actinomycetes</taxon>
        <taxon>Kitasatosporales</taxon>
        <taxon>Streptomycetaceae</taxon>
        <taxon>Streptomyces</taxon>
    </lineage>
</organism>
<feature type="compositionally biased region" description="Basic and acidic residues" evidence="1">
    <location>
        <begin position="173"/>
        <end position="195"/>
    </location>
</feature>
<keyword evidence="2" id="KW-0472">Membrane</keyword>
<keyword evidence="4" id="KW-1185">Reference proteome</keyword>
<evidence type="ECO:0000313" key="3">
    <source>
        <dbReference type="EMBL" id="MFC4608902.1"/>
    </source>
</evidence>
<keyword evidence="2" id="KW-0812">Transmembrane</keyword>
<feature type="compositionally biased region" description="Low complexity" evidence="1">
    <location>
        <begin position="126"/>
        <end position="150"/>
    </location>
</feature>
<evidence type="ECO:0000256" key="2">
    <source>
        <dbReference type="SAM" id="Phobius"/>
    </source>
</evidence>
<accession>A0ABV9G7I8</accession>
<protein>
    <recommendedName>
        <fullName evidence="5">Integral membrane protein</fullName>
    </recommendedName>
</protein>
<keyword evidence="2" id="KW-1133">Transmembrane helix</keyword>
<evidence type="ECO:0008006" key="5">
    <source>
        <dbReference type="Google" id="ProtNLM"/>
    </source>
</evidence>
<evidence type="ECO:0000256" key="1">
    <source>
        <dbReference type="SAM" id="MobiDB-lite"/>
    </source>
</evidence>
<dbReference type="EMBL" id="JBHSFE010000011">
    <property type="protein sequence ID" value="MFC4608902.1"/>
    <property type="molecule type" value="Genomic_DNA"/>
</dbReference>